<sequence length="361" mass="39633">MVTTKPGEVGANSSRLNLCGKYGVQVSDATARPTSTWPLVRLAVICSEEAYNATVMSARRRTAPRRALVSQRPVLSHGEVVVVALSGTKGFRDWMVNLNNRACRPKDVLVCGRILPIFGCFKIAHRPASNVSGQVRGQFNALIHRPLRGSRHGEPLICTCPIQSDISAGHRRQRFSKCHCILFGCPPISVHPLQHHTREDERSSNSLFLSFLNDGDPIIKADAGYLVRRLGWPISTPSDACSSGADCQGKETAPVTGLAVKPSTRLFVHSGSTFLLALDVDSPLATIIKEVSNEELDEEAAMSWRVHGISVYRARIESCQAGHHCAGNDIGCPDTDDNHKDDISTRMRVKEWAHWLPIMFL</sequence>
<name>A0A6A7AZR9_9PLEO</name>
<proteinExistence type="predicted"/>
<evidence type="ECO:0000313" key="2">
    <source>
        <dbReference type="Proteomes" id="UP000799423"/>
    </source>
</evidence>
<organism evidence="1 2">
    <name type="scientific">Plenodomus tracheiphilus IPT5</name>
    <dbReference type="NCBI Taxonomy" id="1408161"/>
    <lineage>
        <taxon>Eukaryota</taxon>
        <taxon>Fungi</taxon>
        <taxon>Dikarya</taxon>
        <taxon>Ascomycota</taxon>
        <taxon>Pezizomycotina</taxon>
        <taxon>Dothideomycetes</taxon>
        <taxon>Pleosporomycetidae</taxon>
        <taxon>Pleosporales</taxon>
        <taxon>Pleosporineae</taxon>
        <taxon>Leptosphaeriaceae</taxon>
        <taxon>Plenodomus</taxon>
    </lineage>
</organism>
<gene>
    <name evidence="1" type="ORF">T440DRAFT_480930</name>
</gene>
<dbReference type="OrthoDB" id="3791445at2759"/>
<protein>
    <submittedName>
        <fullName evidence="1">Uncharacterized protein</fullName>
    </submittedName>
</protein>
<reference evidence="1" key="1">
    <citation type="submission" date="2020-01" db="EMBL/GenBank/DDBJ databases">
        <authorList>
            <consortium name="DOE Joint Genome Institute"/>
            <person name="Haridas S."/>
            <person name="Albert R."/>
            <person name="Binder M."/>
            <person name="Bloem J."/>
            <person name="Labutti K."/>
            <person name="Salamov A."/>
            <person name="Andreopoulos B."/>
            <person name="Baker S.E."/>
            <person name="Barry K."/>
            <person name="Bills G."/>
            <person name="Bluhm B.H."/>
            <person name="Cannon C."/>
            <person name="Castanera R."/>
            <person name="Culley D.E."/>
            <person name="Daum C."/>
            <person name="Ezra D."/>
            <person name="Gonzalez J.B."/>
            <person name="Henrissat B."/>
            <person name="Kuo A."/>
            <person name="Liang C."/>
            <person name="Lipzen A."/>
            <person name="Lutzoni F."/>
            <person name="Magnuson J."/>
            <person name="Mondo S."/>
            <person name="Nolan M."/>
            <person name="Ohm R."/>
            <person name="Pangilinan J."/>
            <person name="Park H.-J."/>
            <person name="Ramirez L."/>
            <person name="Alfaro M."/>
            <person name="Sun H."/>
            <person name="Tritt A."/>
            <person name="Yoshinaga Y."/>
            <person name="Zwiers L.-H."/>
            <person name="Turgeon B.G."/>
            <person name="Goodwin S.B."/>
            <person name="Spatafora J.W."/>
            <person name="Crous P.W."/>
            <person name="Grigoriev I.V."/>
        </authorList>
    </citation>
    <scope>NUCLEOTIDE SEQUENCE</scope>
    <source>
        <strain evidence="1">IPT5</strain>
    </source>
</reference>
<dbReference type="EMBL" id="MU006318">
    <property type="protein sequence ID" value="KAF2848324.1"/>
    <property type="molecule type" value="Genomic_DNA"/>
</dbReference>
<dbReference type="Proteomes" id="UP000799423">
    <property type="component" value="Unassembled WGS sequence"/>
</dbReference>
<accession>A0A6A7AZR9</accession>
<dbReference type="AlphaFoldDB" id="A0A6A7AZR9"/>
<evidence type="ECO:0000313" key="1">
    <source>
        <dbReference type="EMBL" id="KAF2848324.1"/>
    </source>
</evidence>
<keyword evidence="2" id="KW-1185">Reference proteome</keyword>